<name>A0AAJ6YGZ6_9HYME</name>
<dbReference type="SMART" id="SM00461">
    <property type="entry name" value="WH1"/>
    <property type="match status" value="1"/>
</dbReference>
<evidence type="ECO:0000259" key="11">
    <source>
        <dbReference type="PROSITE" id="PS51082"/>
    </source>
</evidence>
<dbReference type="InterPro" id="IPR033927">
    <property type="entry name" value="WASPfam_EVH1"/>
</dbReference>
<feature type="compositionally biased region" description="Low complexity" evidence="8">
    <location>
        <begin position="402"/>
        <end position="415"/>
    </location>
</feature>
<dbReference type="KEGG" id="csol:105362193"/>
<feature type="compositionally biased region" description="Acidic residues" evidence="8">
    <location>
        <begin position="509"/>
        <end position="525"/>
    </location>
</feature>
<keyword evidence="7" id="KW-0539">Nucleus</keyword>
<feature type="region of interest" description="Disordered" evidence="8">
    <location>
        <begin position="287"/>
        <end position="431"/>
    </location>
</feature>
<evidence type="ECO:0000259" key="10">
    <source>
        <dbReference type="PROSITE" id="PS50229"/>
    </source>
</evidence>
<dbReference type="Pfam" id="PF00786">
    <property type="entry name" value="PBD"/>
    <property type="match status" value="1"/>
</dbReference>
<dbReference type="FunFam" id="2.30.29.30:FF:000130">
    <property type="entry name" value="neural Wiskott-Aldrich syndrome protein"/>
    <property type="match status" value="1"/>
</dbReference>
<dbReference type="Pfam" id="PF02205">
    <property type="entry name" value="WH2"/>
    <property type="match status" value="2"/>
</dbReference>
<evidence type="ECO:0000256" key="4">
    <source>
        <dbReference type="ARBA" id="ARBA00022553"/>
    </source>
</evidence>
<feature type="compositionally biased region" description="Polar residues" evidence="8">
    <location>
        <begin position="317"/>
        <end position="327"/>
    </location>
</feature>
<dbReference type="SUPFAM" id="SSF50729">
    <property type="entry name" value="PH domain-like"/>
    <property type="match status" value="1"/>
</dbReference>
<keyword evidence="4" id="KW-0597">Phosphoprotein</keyword>
<evidence type="ECO:0000256" key="5">
    <source>
        <dbReference type="ARBA" id="ARBA00022737"/>
    </source>
</evidence>
<dbReference type="InterPro" id="IPR000697">
    <property type="entry name" value="WH1/EVH1_dom"/>
</dbReference>
<dbReference type="AlphaFoldDB" id="A0AAJ6YGZ6"/>
<evidence type="ECO:0000259" key="9">
    <source>
        <dbReference type="PROSITE" id="PS50108"/>
    </source>
</evidence>
<evidence type="ECO:0000256" key="6">
    <source>
        <dbReference type="ARBA" id="ARBA00023212"/>
    </source>
</evidence>
<dbReference type="Gene3D" id="3.90.810.10">
    <property type="entry name" value="CRIB domain"/>
    <property type="match status" value="1"/>
</dbReference>
<dbReference type="CDD" id="cd01205">
    <property type="entry name" value="EVH1_WASP-like"/>
    <property type="match status" value="1"/>
</dbReference>
<keyword evidence="5" id="KW-0677">Repeat</keyword>
<evidence type="ECO:0000256" key="1">
    <source>
        <dbReference type="ARBA" id="ARBA00004123"/>
    </source>
</evidence>
<dbReference type="GO" id="GO:0007015">
    <property type="term" value="P:actin filament organization"/>
    <property type="evidence" value="ECO:0007669"/>
    <property type="project" value="InterPro"/>
</dbReference>
<dbReference type="InterPro" id="IPR011026">
    <property type="entry name" value="WAS_C"/>
</dbReference>
<feature type="compositionally biased region" description="Pro residues" evidence="8">
    <location>
        <begin position="333"/>
        <end position="348"/>
    </location>
</feature>
<reference evidence="13" key="1">
    <citation type="submission" date="2025-08" db="UniProtKB">
        <authorList>
            <consortium name="RefSeq"/>
        </authorList>
    </citation>
    <scope>IDENTIFICATION</scope>
</reference>
<feature type="region of interest" description="Disordered" evidence="8">
    <location>
        <begin position="137"/>
        <end position="215"/>
    </location>
</feature>
<dbReference type="Proteomes" id="UP000695007">
    <property type="component" value="Unplaced"/>
</dbReference>
<keyword evidence="3" id="KW-0963">Cytoplasm</keyword>
<evidence type="ECO:0000256" key="2">
    <source>
        <dbReference type="ARBA" id="ARBA00004245"/>
    </source>
</evidence>
<feature type="compositionally biased region" description="Polar residues" evidence="8">
    <location>
        <begin position="159"/>
        <end position="200"/>
    </location>
</feature>
<dbReference type="PANTHER" id="PTHR11202">
    <property type="entry name" value="SPROUTY-RELATED, EVH1 DOMAIN-CONTAINING PROTEIN FAMILY MEMBER"/>
    <property type="match status" value="1"/>
</dbReference>
<organism evidence="12 13">
    <name type="scientific">Ceratosolen solmsi marchali</name>
    <dbReference type="NCBI Taxonomy" id="326594"/>
    <lineage>
        <taxon>Eukaryota</taxon>
        <taxon>Metazoa</taxon>
        <taxon>Ecdysozoa</taxon>
        <taxon>Arthropoda</taxon>
        <taxon>Hexapoda</taxon>
        <taxon>Insecta</taxon>
        <taxon>Pterygota</taxon>
        <taxon>Neoptera</taxon>
        <taxon>Endopterygota</taxon>
        <taxon>Hymenoptera</taxon>
        <taxon>Apocrita</taxon>
        <taxon>Proctotrupomorpha</taxon>
        <taxon>Chalcidoidea</taxon>
        <taxon>Agaonidae</taxon>
        <taxon>Agaoninae</taxon>
        <taxon>Ceratosolen</taxon>
    </lineage>
</organism>
<dbReference type="Pfam" id="PF00568">
    <property type="entry name" value="WH1"/>
    <property type="match status" value="1"/>
</dbReference>
<evidence type="ECO:0000256" key="8">
    <source>
        <dbReference type="SAM" id="MobiDB-lite"/>
    </source>
</evidence>
<protein>
    <submittedName>
        <fullName evidence="13">Neural Wiskott-Aldrich syndrome protein</fullName>
    </submittedName>
</protein>
<feature type="compositionally biased region" description="Pro residues" evidence="8">
    <location>
        <begin position="361"/>
        <end position="383"/>
    </location>
</feature>
<feature type="domain" description="WH2" evidence="11">
    <location>
        <begin position="426"/>
        <end position="443"/>
    </location>
</feature>
<dbReference type="Gene3D" id="2.30.29.30">
    <property type="entry name" value="Pleckstrin-homology domain (PH domain)/Phosphotyrosine-binding domain (PTB)"/>
    <property type="match status" value="1"/>
</dbReference>
<keyword evidence="12" id="KW-1185">Reference proteome</keyword>
<dbReference type="InterPro" id="IPR011993">
    <property type="entry name" value="PH-like_dom_sf"/>
</dbReference>
<feature type="region of interest" description="Disordered" evidence="8">
    <location>
        <begin position="504"/>
        <end position="525"/>
    </location>
</feature>
<dbReference type="GO" id="GO:0005856">
    <property type="term" value="C:cytoskeleton"/>
    <property type="evidence" value="ECO:0007669"/>
    <property type="project" value="UniProtKB-SubCell"/>
</dbReference>
<comment type="subcellular location">
    <subcellularLocation>
        <location evidence="2">Cytoplasm</location>
        <location evidence="2">Cytoskeleton</location>
    </subcellularLocation>
    <subcellularLocation>
        <location evidence="1">Nucleus</location>
    </subcellularLocation>
</comment>
<dbReference type="PANTHER" id="PTHR11202:SF36">
    <property type="entry name" value="ACTIN NUCLEATION-PROMOTING FACTOR WASL"/>
    <property type="match status" value="1"/>
</dbReference>
<feature type="domain" description="WH2" evidence="11">
    <location>
        <begin position="456"/>
        <end position="473"/>
    </location>
</feature>
<dbReference type="GO" id="GO:0005634">
    <property type="term" value="C:nucleus"/>
    <property type="evidence" value="ECO:0007669"/>
    <property type="project" value="UniProtKB-SubCell"/>
</dbReference>
<dbReference type="PROSITE" id="PS50229">
    <property type="entry name" value="WH1"/>
    <property type="match status" value="1"/>
</dbReference>
<evidence type="ECO:0000256" key="7">
    <source>
        <dbReference type="ARBA" id="ARBA00023242"/>
    </source>
</evidence>
<dbReference type="GeneID" id="105362193"/>
<accession>A0AAJ6YGZ6</accession>
<dbReference type="PROSITE" id="PS51082">
    <property type="entry name" value="WH2"/>
    <property type="match status" value="2"/>
</dbReference>
<sequence length="525" mass="58516">MKSGSVNEPRGSVLLKPEENDQVFRLIGNRCQCLAAGIIQLYLTEPPNHNEWIKKNTGIITLIRDTSKRSFFLRLYCIQRKVLLWEHEVYNSMEYKAPVNYFHTFEAEDCMAAFNFASETDAIVLRNILNEKLSAKTRRRNERHSKMEMESQRGVTLPRKNQSISTPSLGLTSNAPDNFSNGSPVPVSVNRSMSNISMSNKTKKKKRNQEAKKKLTTNDISLPFDFRHVQHCGTDINDCRFVSPELKEFFDKVGISESHLEHRATRDFIYDFIERYGGMNAVKKEIVPSSGTPTNVQVPKPQTKLEAPPPVPARTIPINTNTLSNNSHQRKAPPLPPSQTQSPIPPALPNVLPAHRSLPSRPSPPSVTPAPVLPPPPPPPPLPQEQVPKVLSNAPPPPPLPNWSSSSGDMDNGNSANFDNKHAPDPRSMLMESIRTGIPLKKINVEETKSPTSKDTRSNLLEEIRQGITLKPVVNEPRPNSATPNLAEGGLAAALTRALVERSKAMYSESEDSSDFTDNDDEWDD</sequence>
<dbReference type="InterPro" id="IPR036936">
    <property type="entry name" value="CRIB_dom_sf"/>
</dbReference>
<proteinExistence type="predicted"/>
<evidence type="ECO:0000256" key="3">
    <source>
        <dbReference type="ARBA" id="ARBA00022490"/>
    </source>
</evidence>
<dbReference type="Gene3D" id="6.10.280.150">
    <property type="match status" value="1"/>
</dbReference>
<dbReference type="InterPro" id="IPR003124">
    <property type="entry name" value="WH2_dom"/>
</dbReference>
<dbReference type="PROSITE" id="PS50108">
    <property type="entry name" value="CRIB"/>
    <property type="match status" value="1"/>
</dbReference>
<evidence type="ECO:0000313" key="13">
    <source>
        <dbReference type="RefSeq" id="XP_011497860.1"/>
    </source>
</evidence>
<feature type="domain" description="WH1" evidence="10">
    <location>
        <begin position="26"/>
        <end position="136"/>
    </location>
</feature>
<feature type="domain" description="CRIB" evidence="9">
    <location>
        <begin position="220"/>
        <end position="233"/>
    </location>
</feature>
<keyword evidence="6" id="KW-0206">Cytoskeleton</keyword>
<dbReference type="PRINTS" id="PR01217">
    <property type="entry name" value="PRICHEXTENSN"/>
</dbReference>
<dbReference type="InterPro" id="IPR000095">
    <property type="entry name" value="CRIB_dom"/>
</dbReference>
<dbReference type="RefSeq" id="XP_011497860.1">
    <property type="nucleotide sequence ID" value="XM_011499558.1"/>
</dbReference>
<dbReference type="SMART" id="SM00246">
    <property type="entry name" value="WH2"/>
    <property type="match status" value="2"/>
</dbReference>
<dbReference type="GO" id="GO:0003779">
    <property type="term" value="F:actin binding"/>
    <property type="evidence" value="ECO:0007669"/>
    <property type="project" value="InterPro"/>
</dbReference>
<evidence type="ECO:0000313" key="12">
    <source>
        <dbReference type="Proteomes" id="UP000695007"/>
    </source>
</evidence>
<dbReference type="SUPFAM" id="SSF47912">
    <property type="entry name" value="Wiscott-Aldrich syndrome protein, WASP, C-terminal domain"/>
    <property type="match status" value="1"/>
</dbReference>
<gene>
    <name evidence="13" type="primary">LOC105362193</name>
</gene>